<gene>
    <name evidence="3" type="ORF">MEDL_15784</name>
</gene>
<evidence type="ECO:0000256" key="1">
    <source>
        <dbReference type="ARBA" id="ARBA00022737"/>
    </source>
</evidence>
<dbReference type="OrthoDB" id="6131067at2759"/>
<proteinExistence type="predicted"/>
<protein>
    <submittedName>
        <fullName evidence="3">Uncharacterized protein</fullName>
    </submittedName>
</protein>
<evidence type="ECO:0000313" key="3">
    <source>
        <dbReference type="EMBL" id="CAG2201131.1"/>
    </source>
</evidence>
<dbReference type="InterPro" id="IPR011042">
    <property type="entry name" value="6-blade_b-propeller_TolB-like"/>
</dbReference>
<dbReference type="AlphaFoldDB" id="A0A8S3QZ65"/>
<name>A0A8S3QZ65_MYTED</name>
<keyword evidence="1" id="KW-0677">Repeat</keyword>
<evidence type="ECO:0000256" key="2">
    <source>
        <dbReference type="PROSITE-ProRule" id="PRU00504"/>
    </source>
</evidence>
<dbReference type="EMBL" id="CAJPWZ010000833">
    <property type="protein sequence ID" value="CAG2201131.1"/>
    <property type="molecule type" value="Genomic_DNA"/>
</dbReference>
<dbReference type="Proteomes" id="UP000683360">
    <property type="component" value="Unassembled WGS sequence"/>
</dbReference>
<comment type="caution">
    <text evidence="3">The sequence shown here is derived from an EMBL/GenBank/DDBJ whole genome shotgun (WGS) entry which is preliminary data.</text>
</comment>
<organism evidence="3 4">
    <name type="scientific">Mytilus edulis</name>
    <name type="common">Blue mussel</name>
    <dbReference type="NCBI Taxonomy" id="6550"/>
    <lineage>
        <taxon>Eukaryota</taxon>
        <taxon>Metazoa</taxon>
        <taxon>Spiralia</taxon>
        <taxon>Lophotrochozoa</taxon>
        <taxon>Mollusca</taxon>
        <taxon>Bivalvia</taxon>
        <taxon>Autobranchia</taxon>
        <taxon>Pteriomorphia</taxon>
        <taxon>Mytilida</taxon>
        <taxon>Mytiloidea</taxon>
        <taxon>Mytilidae</taxon>
        <taxon>Mytilinae</taxon>
        <taxon>Mytilus</taxon>
    </lineage>
</organism>
<dbReference type="InterPro" id="IPR001258">
    <property type="entry name" value="NHL_repeat"/>
</dbReference>
<dbReference type="PROSITE" id="PS51125">
    <property type="entry name" value="NHL"/>
    <property type="match status" value="1"/>
</dbReference>
<keyword evidence="4" id="KW-1185">Reference proteome</keyword>
<feature type="repeat" description="NHL" evidence="2">
    <location>
        <begin position="163"/>
        <end position="188"/>
    </location>
</feature>
<dbReference type="SUPFAM" id="SSF63825">
    <property type="entry name" value="YWTD domain"/>
    <property type="match status" value="1"/>
</dbReference>
<reference evidence="3" key="1">
    <citation type="submission" date="2021-03" db="EMBL/GenBank/DDBJ databases">
        <authorList>
            <person name="Bekaert M."/>
        </authorList>
    </citation>
    <scope>NUCLEOTIDE SEQUENCE</scope>
</reference>
<sequence length="205" mass="23363">MESRKIVFVDNINNRLIIYNEHGLFDCEKPVSRHPVDVTCIDGNTIVVTHNAEPYHIEIINIRNKKIVKMIKTSNFCYGITNYSERLIYYETGSGIQTVNITDESSVTTVVKVEGEHHWNYATTSKDKIYRTDQHSRTVTCYKVTGRKIWEYKKKSMLSSTCGVTIDNDSNVYVASSGNNSIIVLSADVQHICCLLEDHGINCLY</sequence>
<accession>A0A8S3QZ65</accession>
<evidence type="ECO:0000313" key="4">
    <source>
        <dbReference type="Proteomes" id="UP000683360"/>
    </source>
</evidence>
<dbReference type="Gene3D" id="2.120.10.30">
    <property type="entry name" value="TolB, C-terminal domain"/>
    <property type="match status" value="1"/>
</dbReference>